<evidence type="ECO:0000256" key="7">
    <source>
        <dbReference type="SAM" id="Phobius"/>
    </source>
</evidence>
<dbReference type="SUPFAM" id="SSF144091">
    <property type="entry name" value="Rhomboid-like"/>
    <property type="match status" value="1"/>
</dbReference>
<feature type="transmembrane region" description="Helical" evidence="7">
    <location>
        <begin position="217"/>
        <end position="238"/>
    </location>
</feature>
<accession>A0AA37STI4</accession>
<evidence type="ECO:0000256" key="4">
    <source>
        <dbReference type="ARBA" id="ARBA00022801"/>
    </source>
</evidence>
<name>A0AA37STI4_9BACT</name>
<keyword evidence="6 7" id="KW-0472">Membrane</keyword>
<organism evidence="9 10">
    <name type="scientific">Portibacter lacus</name>
    <dbReference type="NCBI Taxonomy" id="1099794"/>
    <lineage>
        <taxon>Bacteria</taxon>
        <taxon>Pseudomonadati</taxon>
        <taxon>Bacteroidota</taxon>
        <taxon>Saprospiria</taxon>
        <taxon>Saprospirales</taxon>
        <taxon>Haliscomenobacteraceae</taxon>
        <taxon>Portibacter</taxon>
    </lineage>
</organism>
<dbReference type="RefSeq" id="WP_235291591.1">
    <property type="nucleotide sequence ID" value="NZ_BSOH01000014.1"/>
</dbReference>
<comment type="caution">
    <text evidence="9">The sequence shown here is derived from an EMBL/GenBank/DDBJ whole genome shotgun (WGS) entry which is preliminary data.</text>
</comment>
<dbReference type="InterPro" id="IPR050925">
    <property type="entry name" value="Rhomboid_protease_S54"/>
</dbReference>
<feature type="transmembrane region" description="Helical" evidence="7">
    <location>
        <begin position="89"/>
        <end position="107"/>
    </location>
</feature>
<dbReference type="GO" id="GO:0004252">
    <property type="term" value="F:serine-type endopeptidase activity"/>
    <property type="evidence" value="ECO:0007669"/>
    <property type="project" value="InterPro"/>
</dbReference>
<comment type="subcellular location">
    <subcellularLocation>
        <location evidence="1">Membrane</location>
        <topology evidence="1">Multi-pass membrane protein</topology>
    </subcellularLocation>
</comment>
<keyword evidence="9" id="KW-0645">Protease</keyword>
<comment type="similarity">
    <text evidence="2">Belongs to the peptidase S54 family.</text>
</comment>
<dbReference type="InterPro" id="IPR035952">
    <property type="entry name" value="Rhomboid-like_sf"/>
</dbReference>
<evidence type="ECO:0000256" key="6">
    <source>
        <dbReference type="ARBA" id="ARBA00023136"/>
    </source>
</evidence>
<dbReference type="AlphaFoldDB" id="A0AA37STI4"/>
<protein>
    <submittedName>
        <fullName evidence="9">Rhomboid family intramembrane serine protease</fullName>
    </submittedName>
</protein>
<dbReference type="SMART" id="SM01160">
    <property type="entry name" value="DUF1751"/>
    <property type="match status" value="1"/>
</dbReference>
<reference evidence="9" key="2">
    <citation type="submission" date="2023-01" db="EMBL/GenBank/DDBJ databases">
        <title>Draft genome sequence of Portibacter lacus strain NBRC 108769.</title>
        <authorList>
            <person name="Sun Q."/>
            <person name="Mori K."/>
        </authorList>
    </citation>
    <scope>NUCLEOTIDE SEQUENCE</scope>
    <source>
        <strain evidence="9">NBRC 108769</strain>
    </source>
</reference>
<evidence type="ECO:0000256" key="2">
    <source>
        <dbReference type="ARBA" id="ARBA00009045"/>
    </source>
</evidence>
<keyword evidence="5 7" id="KW-1133">Transmembrane helix</keyword>
<dbReference type="GO" id="GO:0006508">
    <property type="term" value="P:proteolysis"/>
    <property type="evidence" value="ECO:0007669"/>
    <property type="project" value="UniProtKB-KW"/>
</dbReference>
<dbReference type="EMBL" id="BSOH01000014">
    <property type="protein sequence ID" value="GLR17913.1"/>
    <property type="molecule type" value="Genomic_DNA"/>
</dbReference>
<feature type="transmembrane region" description="Helical" evidence="7">
    <location>
        <begin position="12"/>
        <end position="38"/>
    </location>
</feature>
<gene>
    <name evidence="9" type="ORF">GCM10007940_25280</name>
</gene>
<dbReference type="PANTHER" id="PTHR43731:SF14">
    <property type="entry name" value="PRESENILIN-ASSOCIATED RHOMBOID-LIKE PROTEIN, MITOCHONDRIAL"/>
    <property type="match status" value="1"/>
</dbReference>
<feature type="transmembrane region" description="Helical" evidence="7">
    <location>
        <begin position="58"/>
        <end position="77"/>
    </location>
</feature>
<dbReference type="PANTHER" id="PTHR43731">
    <property type="entry name" value="RHOMBOID PROTEASE"/>
    <property type="match status" value="1"/>
</dbReference>
<dbReference type="InterPro" id="IPR022764">
    <property type="entry name" value="Peptidase_S54_rhomboid_dom"/>
</dbReference>
<feature type="transmembrane region" description="Helical" evidence="7">
    <location>
        <begin position="191"/>
        <end position="211"/>
    </location>
</feature>
<keyword evidence="3 7" id="KW-0812">Transmembrane</keyword>
<keyword evidence="4" id="KW-0378">Hydrolase</keyword>
<proteinExistence type="inferred from homology"/>
<evidence type="ECO:0000259" key="8">
    <source>
        <dbReference type="Pfam" id="PF01694"/>
    </source>
</evidence>
<feature type="transmembrane region" description="Helical" evidence="7">
    <location>
        <begin position="157"/>
        <end position="179"/>
    </location>
</feature>
<dbReference type="Gene3D" id="1.20.1540.10">
    <property type="entry name" value="Rhomboid-like"/>
    <property type="match status" value="1"/>
</dbReference>
<dbReference type="Pfam" id="PF01694">
    <property type="entry name" value="Rhomboid"/>
    <property type="match status" value="1"/>
</dbReference>
<evidence type="ECO:0000256" key="3">
    <source>
        <dbReference type="ARBA" id="ARBA00022692"/>
    </source>
</evidence>
<sequence>MMNNITDVVKNLLILNVIVFVGVSLTGELSGIDLSQYFMLYSPLSENFKPIQLVTHMFMHGGISHLLFNMLGLFFLGPYVEKRMGSQRFLIFYLACGLGALLAHIGVDYIQYYSMSDLTSLISMDQLKSLMATGQYAGTGLGRNEAELLYQGLYGVYNVPVVGASGAIYGVFLAFAMFFPNMKLMLLFPPIPIKAKFLVAGIIAIDLFSGISGQQTGIAHFAHIGGAIMGFILVSIWYGNPFKK</sequence>
<evidence type="ECO:0000313" key="10">
    <source>
        <dbReference type="Proteomes" id="UP001156666"/>
    </source>
</evidence>
<evidence type="ECO:0000313" key="9">
    <source>
        <dbReference type="EMBL" id="GLR17913.1"/>
    </source>
</evidence>
<feature type="domain" description="Peptidase S54 rhomboid" evidence="8">
    <location>
        <begin position="51"/>
        <end position="236"/>
    </location>
</feature>
<evidence type="ECO:0000256" key="1">
    <source>
        <dbReference type="ARBA" id="ARBA00004141"/>
    </source>
</evidence>
<dbReference type="Proteomes" id="UP001156666">
    <property type="component" value="Unassembled WGS sequence"/>
</dbReference>
<evidence type="ECO:0000256" key="5">
    <source>
        <dbReference type="ARBA" id="ARBA00022989"/>
    </source>
</evidence>
<reference evidence="9" key="1">
    <citation type="journal article" date="2014" name="Int. J. Syst. Evol. Microbiol.">
        <title>Complete genome sequence of Corynebacterium casei LMG S-19264T (=DSM 44701T), isolated from a smear-ripened cheese.</title>
        <authorList>
            <consortium name="US DOE Joint Genome Institute (JGI-PGF)"/>
            <person name="Walter F."/>
            <person name="Albersmeier A."/>
            <person name="Kalinowski J."/>
            <person name="Ruckert C."/>
        </authorList>
    </citation>
    <scope>NUCLEOTIDE SEQUENCE</scope>
    <source>
        <strain evidence="9">NBRC 108769</strain>
    </source>
</reference>
<keyword evidence="10" id="KW-1185">Reference proteome</keyword>
<dbReference type="GO" id="GO:0016020">
    <property type="term" value="C:membrane"/>
    <property type="evidence" value="ECO:0007669"/>
    <property type="project" value="UniProtKB-SubCell"/>
</dbReference>